<dbReference type="EMBL" id="SMGD01000008">
    <property type="protein sequence ID" value="TCK60070.1"/>
    <property type="molecule type" value="Genomic_DNA"/>
</dbReference>
<protein>
    <submittedName>
        <fullName evidence="2">Uncharacterized protein DUF4123</fullName>
    </submittedName>
</protein>
<feature type="domain" description="DUF4123" evidence="1">
    <location>
        <begin position="27"/>
        <end position="128"/>
    </location>
</feature>
<evidence type="ECO:0000259" key="1">
    <source>
        <dbReference type="Pfam" id="PF13503"/>
    </source>
</evidence>
<dbReference type="InterPro" id="IPR025391">
    <property type="entry name" value="DUF4123"/>
</dbReference>
<dbReference type="AlphaFoldDB" id="A0A4R1K7Q2"/>
<dbReference type="OrthoDB" id="5891132at2"/>
<organism evidence="2 3">
    <name type="scientific">Celerinatantimonas diazotrophica</name>
    <dbReference type="NCBI Taxonomy" id="412034"/>
    <lineage>
        <taxon>Bacteria</taxon>
        <taxon>Pseudomonadati</taxon>
        <taxon>Pseudomonadota</taxon>
        <taxon>Gammaproteobacteria</taxon>
        <taxon>Celerinatantimonadaceae</taxon>
        <taxon>Celerinatantimonas</taxon>
    </lineage>
</organism>
<proteinExistence type="predicted"/>
<reference evidence="2 3" key="1">
    <citation type="submission" date="2019-03" db="EMBL/GenBank/DDBJ databases">
        <title>Genomic Encyclopedia of Type Strains, Phase IV (KMG-IV): sequencing the most valuable type-strain genomes for metagenomic binning, comparative biology and taxonomic classification.</title>
        <authorList>
            <person name="Goeker M."/>
        </authorList>
    </citation>
    <scope>NUCLEOTIDE SEQUENCE [LARGE SCALE GENOMIC DNA]</scope>
    <source>
        <strain evidence="2 3">DSM 18577</strain>
    </source>
</reference>
<name>A0A4R1K7Q2_9GAMM</name>
<keyword evidence="3" id="KW-1185">Reference proteome</keyword>
<evidence type="ECO:0000313" key="3">
    <source>
        <dbReference type="Proteomes" id="UP000295565"/>
    </source>
</evidence>
<sequence>MNTRQEHTEPEFNFWLMSHSTLLQVEPYIPREVFMEGGTMLFFDEPFAQLSEYSPWLIPWHSELSTLPEAILSLGIGIHSSYRFDELLDHFRSLLIAAYQGELMTFRFYDPQVLLPMLKGMSAQRQSQLLGPVATLSFFHEAQWLAFKNSESQSWQLKPRPWWRIEPSDTESLYSVDHHAYSLTRRLWQCSPELLVNVDDAQSELKNYLTSAINQGFDNDQRELWAIGQLAMQYDYSIDALANELHLNEQELRIINHDMER</sequence>
<dbReference type="Pfam" id="PF13503">
    <property type="entry name" value="DUF4123"/>
    <property type="match status" value="1"/>
</dbReference>
<accession>A0A4R1K7Q2</accession>
<dbReference type="Proteomes" id="UP000295565">
    <property type="component" value="Unassembled WGS sequence"/>
</dbReference>
<gene>
    <name evidence="2" type="ORF">EV690_0598</name>
</gene>
<comment type="caution">
    <text evidence="2">The sequence shown here is derived from an EMBL/GenBank/DDBJ whole genome shotgun (WGS) entry which is preliminary data.</text>
</comment>
<dbReference type="RefSeq" id="WP_131911450.1">
    <property type="nucleotide sequence ID" value="NZ_OU594967.1"/>
</dbReference>
<evidence type="ECO:0000313" key="2">
    <source>
        <dbReference type="EMBL" id="TCK60070.1"/>
    </source>
</evidence>